<dbReference type="RefSeq" id="XP_024715682.1">
    <property type="nucleotide sequence ID" value="XM_024856083.1"/>
</dbReference>
<dbReference type="EMBL" id="PYFQ01000001">
    <property type="protein sequence ID" value="PSK40983.1"/>
    <property type="molecule type" value="Genomic_DNA"/>
</dbReference>
<reference evidence="2 3" key="1">
    <citation type="submission" date="2018-03" db="EMBL/GenBank/DDBJ databases">
        <title>Candida pseudohaemulonii genome assembly and annotation.</title>
        <authorList>
            <person name="Munoz J.F."/>
            <person name="Gade L.G."/>
            <person name="Chow N.A."/>
            <person name="Litvintseva A.P."/>
            <person name="Loparev V.N."/>
            <person name="Cuomo C.A."/>
        </authorList>
    </citation>
    <scope>NUCLEOTIDE SEQUENCE [LARGE SCALE GENOMIC DNA]</scope>
    <source>
        <strain evidence="2 3">B12108</strain>
    </source>
</reference>
<sequence length="105" mass="11355">MGSCFSKHSEDDIKNSNRPAHSMKQRGPNKASSNAKQNNQSKAGQRLGGPLNPEQEAVSELGQSGREAAARAAEQRYSEKQNNLASSKTKLKAMEKISKKDKGLA</sequence>
<dbReference type="AlphaFoldDB" id="A0A2P7YYE4"/>
<keyword evidence="3" id="KW-1185">Reference proteome</keyword>
<feature type="region of interest" description="Disordered" evidence="1">
    <location>
        <begin position="1"/>
        <end position="105"/>
    </location>
</feature>
<gene>
    <name evidence="2" type="ORF">C7M61_000650</name>
</gene>
<proteinExistence type="predicted"/>
<evidence type="ECO:0000313" key="3">
    <source>
        <dbReference type="Proteomes" id="UP000241107"/>
    </source>
</evidence>
<organism evidence="2 3">
    <name type="scientific">Candidozyma pseudohaemuli</name>
    <dbReference type="NCBI Taxonomy" id="418784"/>
    <lineage>
        <taxon>Eukaryota</taxon>
        <taxon>Fungi</taxon>
        <taxon>Dikarya</taxon>
        <taxon>Ascomycota</taxon>
        <taxon>Saccharomycotina</taxon>
        <taxon>Pichiomycetes</taxon>
        <taxon>Metschnikowiaceae</taxon>
        <taxon>Candidozyma</taxon>
    </lineage>
</organism>
<dbReference type="VEuPathDB" id="FungiDB:C7M61_000650"/>
<dbReference type="Proteomes" id="UP000241107">
    <property type="component" value="Unassembled WGS sequence"/>
</dbReference>
<feature type="compositionally biased region" description="Polar residues" evidence="1">
    <location>
        <begin position="30"/>
        <end position="43"/>
    </location>
</feature>
<protein>
    <submittedName>
        <fullName evidence="2">Uncharacterized protein</fullName>
    </submittedName>
</protein>
<comment type="caution">
    <text evidence="2">The sequence shown here is derived from an EMBL/GenBank/DDBJ whole genome shotgun (WGS) entry which is preliminary data.</text>
</comment>
<evidence type="ECO:0000256" key="1">
    <source>
        <dbReference type="SAM" id="MobiDB-lite"/>
    </source>
</evidence>
<name>A0A2P7YYE4_9ASCO</name>
<evidence type="ECO:0000313" key="2">
    <source>
        <dbReference type="EMBL" id="PSK40983.1"/>
    </source>
</evidence>
<dbReference type="OrthoDB" id="4092582at2759"/>
<accession>A0A2P7YYE4</accession>
<dbReference type="GeneID" id="36564043"/>
<feature type="compositionally biased region" description="Basic and acidic residues" evidence="1">
    <location>
        <begin position="92"/>
        <end position="105"/>
    </location>
</feature>